<keyword evidence="1" id="KW-0175">Coiled coil</keyword>
<sequence>MTGISEESMFIFREVKEIKIRYRQQKDELQAKIDTLKKEKEKM</sequence>
<accession>A0A0E3LF34</accession>
<gene>
    <name evidence="2" type="ORF">MSMAW_1085</name>
</gene>
<dbReference type="EMBL" id="CP009509">
    <property type="protein sequence ID" value="AKB40076.1"/>
    <property type="molecule type" value="Genomic_DNA"/>
</dbReference>
<feature type="coiled-coil region" evidence="1">
    <location>
        <begin position="12"/>
        <end position="42"/>
    </location>
</feature>
<dbReference type="HOGENOM" id="CLU_3227849_0_0_2"/>
<evidence type="ECO:0000256" key="1">
    <source>
        <dbReference type="SAM" id="Coils"/>
    </source>
</evidence>
<organism evidence="2 3">
    <name type="scientific">Methanosarcina mazei WWM610</name>
    <dbReference type="NCBI Taxonomy" id="1434117"/>
    <lineage>
        <taxon>Archaea</taxon>
        <taxon>Methanobacteriati</taxon>
        <taxon>Methanobacteriota</taxon>
        <taxon>Stenosarchaea group</taxon>
        <taxon>Methanomicrobia</taxon>
        <taxon>Methanosarcinales</taxon>
        <taxon>Methanosarcinaceae</taxon>
        <taxon>Methanosarcina</taxon>
    </lineage>
</organism>
<name>A0A0E3LF34_METMZ</name>
<dbReference type="AlphaFoldDB" id="A0A0E3LF34"/>
<dbReference type="Proteomes" id="UP000033058">
    <property type="component" value="Chromosome"/>
</dbReference>
<dbReference type="PATRIC" id="fig|1434117.4.peg.1369"/>
<proteinExistence type="predicted"/>
<evidence type="ECO:0000313" key="2">
    <source>
        <dbReference type="EMBL" id="AKB40076.1"/>
    </source>
</evidence>
<protein>
    <submittedName>
        <fullName evidence="2">Uncharacterized protein</fullName>
    </submittedName>
</protein>
<evidence type="ECO:0000313" key="3">
    <source>
        <dbReference type="Proteomes" id="UP000033058"/>
    </source>
</evidence>
<reference evidence="2 3" key="1">
    <citation type="submission" date="2014-07" db="EMBL/GenBank/DDBJ databases">
        <title>Methanogenic archaea and the global carbon cycle.</title>
        <authorList>
            <person name="Henriksen J.R."/>
            <person name="Luke J."/>
            <person name="Reinhart S."/>
            <person name="Benedict M.N."/>
            <person name="Youngblut N.D."/>
            <person name="Metcalf M.E."/>
            <person name="Whitaker R.J."/>
            <person name="Metcalf W.W."/>
        </authorList>
    </citation>
    <scope>NUCLEOTIDE SEQUENCE [LARGE SCALE GENOMIC DNA]</scope>
    <source>
        <strain evidence="2 3">WWM610</strain>
    </source>
</reference>